<dbReference type="AlphaFoldDB" id="A0A3M3XDL5"/>
<dbReference type="RefSeq" id="WP_155512280.1">
    <property type="nucleotide sequence ID" value="NZ_CBCRXZ010000015.1"/>
</dbReference>
<gene>
    <name evidence="1" type="ORF">NCTC10038_01659</name>
</gene>
<reference evidence="1 2" key="1">
    <citation type="submission" date="2018-06" db="EMBL/GenBank/DDBJ databases">
        <authorList>
            <consortium name="Pathogen Informatics"/>
            <person name="Doyle S."/>
        </authorList>
    </citation>
    <scope>NUCLEOTIDE SEQUENCE [LARGE SCALE GENOMIC DNA]</scope>
    <source>
        <strain evidence="1 2">NCTC10038</strain>
    </source>
</reference>
<dbReference type="Proteomes" id="UP000248640">
    <property type="component" value="Chromosome 1"/>
</dbReference>
<dbReference type="GeneID" id="61639930"/>
<organism evidence="1 2">
    <name type="scientific">Pseudomonas fluorescens</name>
    <dbReference type="NCBI Taxonomy" id="294"/>
    <lineage>
        <taxon>Bacteria</taxon>
        <taxon>Pseudomonadati</taxon>
        <taxon>Pseudomonadota</taxon>
        <taxon>Gammaproteobacteria</taxon>
        <taxon>Pseudomonadales</taxon>
        <taxon>Pseudomonadaceae</taxon>
        <taxon>Pseudomonas</taxon>
    </lineage>
</organism>
<sequence>MTTTQTIDGVPRELIQWLVDHEEFLDFGGREFELRALLEAKPKAEPVAYLCKASGLK</sequence>
<proteinExistence type="predicted"/>
<evidence type="ECO:0000313" key="2">
    <source>
        <dbReference type="Proteomes" id="UP000248640"/>
    </source>
</evidence>
<protein>
    <submittedName>
        <fullName evidence="1">Uncharacterized protein</fullName>
    </submittedName>
</protein>
<evidence type="ECO:0000313" key="1">
    <source>
        <dbReference type="EMBL" id="SQF90262.1"/>
    </source>
</evidence>
<dbReference type="EMBL" id="LS483372">
    <property type="protein sequence ID" value="SQF90262.1"/>
    <property type="molecule type" value="Genomic_DNA"/>
</dbReference>
<accession>A0A3M3XDL5</accession>
<name>A0A3M3XDL5_PSEFL</name>